<gene>
    <name evidence="8" type="ORF">Salat_0020700</name>
</gene>
<dbReference type="AlphaFoldDB" id="A0AAE1YVK9"/>
<evidence type="ECO:0000313" key="9">
    <source>
        <dbReference type="Proteomes" id="UP001293254"/>
    </source>
</evidence>
<proteinExistence type="inferred from homology"/>
<dbReference type="PANTHER" id="PTHR24056:SF107">
    <property type="entry name" value="CYCLIN-DEPENDENT KINASE 11A-RELATED"/>
    <property type="match status" value="1"/>
</dbReference>
<dbReference type="GO" id="GO:0005634">
    <property type="term" value="C:nucleus"/>
    <property type="evidence" value="ECO:0007669"/>
    <property type="project" value="TreeGrafter"/>
</dbReference>
<name>A0AAE1YVK9_9LAMI</name>
<dbReference type="Pfam" id="PF00069">
    <property type="entry name" value="Pkinase"/>
    <property type="match status" value="1"/>
</dbReference>
<dbReference type="GO" id="GO:0004674">
    <property type="term" value="F:protein serine/threonine kinase activity"/>
    <property type="evidence" value="ECO:0007669"/>
    <property type="project" value="UniProtKB-KW"/>
</dbReference>
<dbReference type="InterPro" id="IPR008271">
    <property type="entry name" value="Ser/Thr_kinase_AS"/>
</dbReference>
<organism evidence="8 9">
    <name type="scientific">Sesamum alatum</name>
    <dbReference type="NCBI Taxonomy" id="300844"/>
    <lineage>
        <taxon>Eukaryota</taxon>
        <taxon>Viridiplantae</taxon>
        <taxon>Streptophyta</taxon>
        <taxon>Embryophyta</taxon>
        <taxon>Tracheophyta</taxon>
        <taxon>Spermatophyta</taxon>
        <taxon>Magnoliopsida</taxon>
        <taxon>eudicotyledons</taxon>
        <taxon>Gunneridae</taxon>
        <taxon>Pentapetalae</taxon>
        <taxon>asterids</taxon>
        <taxon>lamiids</taxon>
        <taxon>Lamiales</taxon>
        <taxon>Pedaliaceae</taxon>
        <taxon>Sesamum</taxon>
    </lineage>
</organism>
<keyword evidence="6" id="KW-0067">ATP-binding</keyword>
<dbReference type="InterPro" id="IPR050108">
    <property type="entry name" value="CDK"/>
</dbReference>
<dbReference type="SUPFAM" id="SSF56112">
    <property type="entry name" value="Protein kinase-like (PK-like)"/>
    <property type="match status" value="1"/>
</dbReference>
<dbReference type="PROSITE" id="PS00108">
    <property type="entry name" value="PROTEIN_KINASE_ST"/>
    <property type="match status" value="1"/>
</dbReference>
<keyword evidence="4" id="KW-0547">Nucleotide-binding</keyword>
<evidence type="ECO:0000256" key="6">
    <source>
        <dbReference type="ARBA" id="ARBA00022840"/>
    </source>
</evidence>
<keyword evidence="5 8" id="KW-0418">Kinase</keyword>
<dbReference type="GO" id="GO:0005524">
    <property type="term" value="F:ATP binding"/>
    <property type="evidence" value="ECO:0007669"/>
    <property type="project" value="UniProtKB-KW"/>
</dbReference>
<dbReference type="PANTHER" id="PTHR24056">
    <property type="entry name" value="CELL DIVISION PROTEIN KINASE"/>
    <property type="match status" value="1"/>
</dbReference>
<dbReference type="Gene3D" id="1.10.510.10">
    <property type="entry name" value="Transferase(Phosphotransferase) domain 1"/>
    <property type="match status" value="1"/>
</dbReference>
<reference evidence="8" key="2">
    <citation type="journal article" date="2024" name="Plant">
        <title>Genomic evolution and insights into agronomic trait innovations of Sesamum species.</title>
        <authorList>
            <person name="Miao H."/>
            <person name="Wang L."/>
            <person name="Qu L."/>
            <person name="Liu H."/>
            <person name="Sun Y."/>
            <person name="Le M."/>
            <person name="Wang Q."/>
            <person name="Wei S."/>
            <person name="Zheng Y."/>
            <person name="Lin W."/>
            <person name="Duan Y."/>
            <person name="Cao H."/>
            <person name="Xiong S."/>
            <person name="Wang X."/>
            <person name="Wei L."/>
            <person name="Li C."/>
            <person name="Ma Q."/>
            <person name="Ju M."/>
            <person name="Zhao R."/>
            <person name="Li G."/>
            <person name="Mu C."/>
            <person name="Tian Q."/>
            <person name="Mei H."/>
            <person name="Zhang T."/>
            <person name="Gao T."/>
            <person name="Zhang H."/>
        </authorList>
    </citation>
    <scope>NUCLEOTIDE SEQUENCE</scope>
    <source>
        <strain evidence="8">3651</strain>
    </source>
</reference>
<comment type="similarity">
    <text evidence="1">Belongs to the protein kinase superfamily. CMGC Ser/Thr protein kinase family. CDC2/CDKX subfamily.</text>
</comment>
<feature type="domain" description="Protein kinase" evidence="7">
    <location>
        <begin position="40"/>
        <end position="314"/>
    </location>
</feature>
<comment type="caution">
    <text evidence="8">The sequence shown here is derived from an EMBL/GenBank/DDBJ whole genome shotgun (WGS) entry which is preliminary data.</text>
</comment>
<accession>A0AAE1YVK9</accession>
<dbReference type="GO" id="GO:0007346">
    <property type="term" value="P:regulation of mitotic cell cycle"/>
    <property type="evidence" value="ECO:0007669"/>
    <property type="project" value="TreeGrafter"/>
</dbReference>
<keyword evidence="3" id="KW-0808">Transferase</keyword>
<evidence type="ECO:0000256" key="2">
    <source>
        <dbReference type="ARBA" id="ARBA00022527"/>
    </source>
</evidence>
<evidence type="ECO:0000256" key="5">
    <source>
        <dbReference type="ARBA" id="ARBA00022777"/>
    </source>
</evidence>
<protein>
    <submittedName>
        <fullName evidence="8">Cyclin-dependent kinase G-2</fullName>
    </submittedName>
</protein>
<dbReference type="Proteomes" id="UP001293254">
    <property type="component" value="Unassembled WGS sequence"/>
</dbReference>
<dbReference type="FunFam" id="1.10.510.10:FF:000624">
    <property type="entry name" value="Mitogen-activated protein kinase"/>
    <property type="match status" value="1"/>
</dbReference>
<dbReference type="PROSITE" id="PS50011">
    <property type="entry name" value="PROTEIN_KINASE_DOM"/>
    <property type="match status" value="1"/>
</dbReference>
<dbReference type="EMBL" id="JACGWO010000001">
    <property type="protein sequence ID" value="KAK4436868.1"/>
    <property type="molecule type" value="Genomic_DNA"/>
</dbReference>
<keyword evidence="9" id="KW-1185">Reference proteome</keyword>
<keyword evidence="2" id="KW-0723">Serine/threonine-protein kinase</keyword>
<evidence type="ECO:0000256" key="3">
    <source>
        <dbReference type="ARBA" id="ARBA00022679"/>
    </source>
</evidence>
<evidence type="ECO:0000259" key="7">
    <source>
        <dbReference type="PROSITE" id="PS50011"/>
    </source>
</evidence>
<reference evidence="8" key="1">
    <citation type="submission" date="2020-06" db="EMBL/GenBank/DDBJ databases">
        <authorList>
            <person name="Li T."/>
            <person name="Hu X."/>
            <person name="Zhang T."/>
            <person name="Song X."/>
            <person name="Zhang H."/>
            <person name="Dai N."/>
            <person name="Sheng W."/>
            <person name="Hou X."/>
            <person name="Wei L."/>
        </authorList>
    </citation>
    <scope>NUCLEOTIDE SEQUENCE</scope>
    <source>
        <strain evidence="8">3651</strain>
        <tissue evidence="8">Leaf</tissue>
    </source>
</reference>
<evidence type="ECO:0000313" key="8">
    <source>
        <dbReference type="EMBL" id="KAK4436868.1"/>
    </source>
</evidence>
<dbReference type="InterPro" id="IPR011009">
    <property type="entry name" value="Kinase-like_dom_sf"/>
</dbReference>
<sequence length="332" mass="38151">MAFAALYSCNENDHRPRFHKVDHSLYDLRSNVILGRADHYMYLNVISQGSYGVVYRAMNRKTGEVVAMKQEIYGLCPSTLREISILKSLPRHPSIVQLKEVVVDACDNVFVVMEHLDTDLQRLMDVKKKQPSLLHPCEVKCMMKQMLEGVRFLHHNGVMHRDLKPANLLVNKNGELRICDFGLSRQFQSESGPYSPGVMTLWYRAPEVLAGVRTYSSAIDMWSVGCIMGEMVLKEVLFKGTCEMEQFRIICMSFGIGCTIPYDNQRIRRFLAGAAAAREDSKLSELGFDLLNKLLQLDPEKRITADEALNHGWFKEYDPYFFWFSKTRQQST</sequence>
<evidence type="ECO:0000256" key="1">
    <source>
        <dbReference type="ARBA" id="ARBA00006485"/>
    </source>
</evidence>
<dbReference type="InterPro" id="IPR000719">
    <property type="entry name" value="Prot_kinase_dom"/>
</dbReference>
<dbReference type="Gene3D" id="3.30.200.20">
    <property type="entry name" value="Phosphorylase Kinase, domain 1"/>
    <property type="match status" value="1"/>
</dbReference>
<evidence type="ECO:0000256" key="4">
    <source>
        <dbReference type="ARBA" id="ARBA00022741"/>
    </source>
</evidence>
<dbReference type="SMART" id="SM00220">
    <property type="entry name" value="S_TKc"/>
    <property type="match status" value="1"/>
</dbReference>